<evidence type="ECO:0000313" key="2">
    <source>
        <dbReference type="Proteomes" id="UP000265725"/>
    </source>
</evidence>
<name>A0A385YY06_9BACL</name>
<dbReference type="RefSeq" id="WP_119884215.1">
    <property type="nucleotide sequence ID" value="NZ_CP032418.1"/>
</dbReference>
<gene>
    <name evidence="1" type="ORF">D3873_11890</name>
</gene>
<sequence>MAKSDFIEGSDLPKGLSKPAIRALVSKNWTTLHELSQHTEEEVAALHGMGPKVMGALKIALRKQGLDFREK</sequence>
<keyword evidence="2" id="KW-1185">Reference proteome</keyword>
<reference evidence="2" key="1">
    <citation type="submission" date="2018-09" db="EMBL/GenBank/DDBJ databases">
        <authorList>
            <person name="Zhu H."/>
        </authorList>
    </citation>
    <scope>NUCLEOTIDE SEQUENCE [LARGE SCALE GENOMIC DNA]</scope>
    <source>
        <strain evidence="2">K2R23-3</strain>
    </source>
</reference>
<accession>A0A385YY06</accession>
<protein>
    <submittedName>
        <fullName evidence="1">DNA-binding protein</fullName>
    </submittedName>
</protein>
<dbReference type="KEGG" id="paek:D3873_11890"/>
<keyword evidence="1" id="KW-0238">DNA-binding</keyword>
<dbReference type="EMBL" id="CP032418">
    <property type="protein sequence ID" value="AYC30498.1"/>
    <property type="molecule type" value="Genomic_DNA"/>
</dbReference>
<dbReference type="OrthoDB" id="7950977at2"/>
<dbReference type="SUPFAM" id="SSF47789">
    <property type="entry name" value="C-terminal domain of RNA polymerase alpha subunit"/>
    <property type="match status" value="1"/>
</dbReference>
<dbReference type="Proteomes" id="UP000265725">
    <property type="component" value="Chromosome"/>
</dbReference>
<organism evidence="1 2">
    <name type="scientific">Paenisporosarcina cavernae</name>
    <dbReference type="NCBI Taxonomy" id="2320858"/>
    <lineage>
        <taxon>Bacteria</taxon>
        <taxon>Bacillati</taxon>
        <taxon>Bacillota</taxon>
        <taxon>Bacilli</taxon>
        <taxon>Bacillales</taxon>
        <taxon>Caryophanaceae</taxon>
        <taxon>Paenisporosarcina</taxon>
    </lineage>
</organism>
<proteinExistence type="predicted"/>
<evidence type="ECO:0000313" key="1">
    <source>
        <dbReference type="EMBL" id="AYC30498.1"/>
    </source>
</evidence>
<dbReference type="GO" id="GO:0003677">
    <property type="term" value="F:DNA binding"/>
    <property type="evidence" value="ECO:0007669"/>
    <property type="project" value="UniProtKB-KW"/>
</dbReference>
<dbReference type="Gene3D" id="1.10.150.20">
    <property type="entry name" value="5' to 3' exonuclease, C-terminal subdomain"/>
    <property type="match status" value="1"/>
</dbReference>
<dbReference type="AlphaFoldDB" id="A0A385YY06"/>